<dbReference type="PRINTS" id="PR00143">
    <property type="entry name" value="CITRTSNTHASE"/>
</dbReference>
<proteinExistence type="inferred from homology"/>
<dbReference type="Gene3D" id="1.10.230.10">
    <property type="entry name" value="Cytochrome P450-Terp, domain 2"/>
    <property type="match status" value="1"/>
</dbReference>
<evidence type="ECO:0000256" key="1">
    <source>
        <dbReference type="ARBA" id="ARBA00005163"/>
    </source>
</evidence>
<dbReference type="PaxDb" id="411902-CLOBOL_03694"/>
<dbReference type="InterPro" id="IPR036969">
    <property type="entry name" value="Citrate_synthase_sf"/>
</dbReference>
<comment type="similarity">
    <text evidence="2">Belongs to the citrate synthase family.</text>
</comment>
<evidence type="ECO:0000256" key="3">
    <source>
        <dbReference type="ARBA" id="ARBA00012972"/>
    </source>
</evidence>
<protein>
    <recommendedName>
        <fullName evidence="3">citrate synthase (unknown stereospecificity)</fullName>
        <ecNumber evidence="3">2.3.3.16</ecNumber>
    </recommendedName>
</protein>
<dbReference type="EMBL" id="ABCC02000033">
    <property type="protein sequence ID" value="EDP15523.1"/>
    <property type="molecule type" value="Genomic_DNA"/>
</dbReference>
<comment type="pathway">
    <text evidence="1">Carbohydrate metabolism; tricarboxylic acid cycle.</text>
</comment>
<dbReference type="Gene3D" id="1.10.580.10">
    <property type="entry name" value="Citrate Synthase, domain 1"/>
    <property type="match status" value="1"/>
</dbReference>
<organism evidence="5 6">
    <name type="scientific">Enterocloster bolteae (strain ATCC BAA-613 / DSM 15670 / CCUG 46953 / JCM 12243 / WAL 16351)</name>
    <name type="common">Clostridium bolteae</name>
    <dbReference type="NCBI Taxonomy" id="411902"/>
    <lineage>
        <taxon>Bacteria</taxon>
        <taxon>Bacillati</taxon>
        <taxon>Bacillota</taxon>
        <taxon>Clostridia</taxon>
        <taxon>Lachnospirales</taxon>
        <taxon>Lachnospiraceae</taxon>
        <taxon>Enterocloster</taxon>
    </lineage>
</organism>
<dbReference type="HOGENOM" id="CLU_025068_2_2_9"/>
<dbReference type="GO" id="GO:0005975">
    <property type="term" value="P:carbohydrate metabolic process"/>
    <property type="evidence" value="ECO:0007669"/>
    <property type="project" value="TreeGrafter"/>
</dbReference>
<evidence type="ECO:0000313" key="6">
    <source>
        <dbReference type="Proteomes" id="UP000005396"/>
    </source>
</evidence>
<dbReference type="InterPro" id="IPR002020">
    <property type="entry name" value="Citrate_synthase"/>
</dbReference>
<dbReference type="InterPro" id="IPR016142">
    <property type="entry name" value="Citrate_synth-like_lrg_a-sub"/>
</dbReference>
<dbReference type="PANTHER" id="PTHR11739">
    <property type="entry name" value="CITRATE SYNTHASE"/>
    <property type="match status" value="1"/>
</dbReference>
<dbReference type="UniPathway" id="UPA00223"/>
<evidence type="ECO:0000313" key="5">
    <source>
        <dbReference type="EMBL" id="EDP15523.1"/>
    </source>
</evidence>
<gene>
    <name evidence="5" type="ORF">CLOBOL_03694</name>
</gene>
<dbReference type="InterPro" id="IPR016143">
    <property type="entry name" value="Citrate_synth-like_sm_a-sub"/>
</dbReference>
<dbReference type="GO" id="GO:0005829">
    <property type="term" value="C:cytosol"/>
    <property type="evidence" value="ECO:0007669"/>
    <property type="project" value="TreeGrafter"/>
</dbReference>
<reference evidence="5 6" key="2">
    <citation type="submission" date="2007-09" db="EMBL/GenBank/DDBJ databases">
        <title>Draft genome sequence of Clostridium bolteae (ATCC BAA-613).</title>
        <authorList>
            <person name="Sudarsanam P."/>
            <person name="Ley R."/>
            <person name="Guruge J."/>
            <person name="Turnbaugh P.J."/>
            <person name="Mahowald M."/>
            <person name="Liep D."/>
            <person name="Gordon J."/>
        </authorList>
    </citation>
    <scope>NUCLEOTIDE SEQUENCE [LARGE SCALE GENOMIC DNA]</scope>
    <source>
        <strain evidence="6">ATCC BAA-613 / DSM 15670 / CCUG 46953 / JCM 12243 / WAL 16351</strain>
    </source>
</reference>
<reference evidence="5 6" key="1">
    <citation type="submission" date="2007-08" db="EMBL/GenBank/DDBJ databases">
        <authorList>
            <person name="Fulton L."/>
            <person name="Clifton S."/>
            <person name="Fulton B."/>
            <person name="Xu J."/>
            <person name="Minx P."/>
            <person name="Pepin K.H."/>
            <person name="Johnson M."/>
            <person name="Thiruvilangam P."/>
            <person name="Bhonagiri V."/>
            <person name="Nash W.E."/>
            <person name="Mardis E.R."/>
            <person name="Wilson R.K."/>
        </authorList>
    </citation>
    <scope>NUCLEOTIDE SEQUENCE [LARGE SCALE GENOMIC DNA]</scope>
    <source>
        <strain evidence="6">ATCC BAA-613 / DSM 15670 / CCUG 46953 / JCM 12243 / WAL 16351</strain>
    </source>
</reference>
<dbReference type="Proteomes" id="UP000005396">
    <property type="component" value="Unassembled WGS sequence"/>
</dbReference>
<dbReference type="PANTHER" id="PTHR11739:SF4">
    <property type="entry name" value="CITRATE SYNTHASE, PEROXISOMAL"/>
    <property type="match status" value="1"/>
</dbReference>
<dbReference type="CDD" id="cd06113">
    <property type="entry name" value="citrate_synt_like_1_2"/>
    <property type="match status" value="1"/>
</dbReference>
<evidence type="ECO:0000256" key="4">
    <source>
        <dbReference type="ARBA" id="ARBA00022679"/>
    </source>
</evidence>
<dbReference type="NCBIfam" id="NF010635">
    <property type="entry name" value="PRK14032.1"/>
    <property type="match status" value="1"/>
</dbReference>
<accession>A8RTJ5</accession>
<keyword evidence="4" id="KW-0808">Transferase</keyword>
<evidence type="ECO:0000256" key="2">
    <source>
        <dbReference type="ARBA" id="ARBA00010566"/>
    </source>
</evidence>
<dbReference type="SUPFAM" id="SSF48256">
    <property type="entry name" value="Citrate synthase"/>
    <property type="match status" value="1"/>
</dbReference>
<dbReference type="AlphaFoldDB" id="A8RTJ5"/>
<dbReference type="EC" id="2.3.3.16" evidence="3"/>
<comment type="caution">
    <text evidence="5">The sequence shown here is derived from an EMBL/GenBank/DDBJ whole genome shotgun (WGS) entry which is preliminary data.</text>
</comment>
<name>A8RTJ5_ENTBW</name>
<dbReference type="eggNOG" id="COG0372">
    <property type="taxonomic scope" value="Bacteria"/>
</dbReference>
<dbReference type="GO" id="GO:0006099">
    <property type="term" value="P:tricarboxylic acid cycle"/>
    <property type="evidence" value="ECO:0007669"/>
    <property type="project" value="UniProtKB-UniPathway"/>
</dbReference>
<sequence length="485" mass="55844">MQKILKWNKIVKIPLLQEEFYKRKSNSRKERFCMIETKEFMDNLSQWSDICLSDERIDLELYEKYDVKRGLRDKNGNGVVAGLTKVSKIEANKVVDGVKVPCEGKLFYRGYNIYDLIGGVVRENRYGFEEIAYLLLFGELPNADQLTKFKESLAFSRTLPTNFVRDVVMKAPTKDMMISLSKSILTLASYDEKAWDITVPNVLRQCMMLISVMPMLAVYGYHAYNHYERDGSMYIHRPDENLSTAENLLRLLRPDMKYSQVEAHVLDLALILHMEHGGGNNSTFTTHVVTSSGTDTYSVISAALASLKGPKHGGANIKVVEMMQDLRSEVKDVTDRDEVESYLKKLLHKEAFDRKGLIYGMGHAVYSKSDPRAEIFKRFVRQLSEEKGRMEEFALYSMIEELGPKVITEERRIYKGVSANVDFYSGFVYSMLDIPEEMFTPIFAIARIVGWSAHRIEELINMDKIIRPAYTSIMKEENYKPLCDR</sequence>
<dbReference type="GO" id="GO:0036440">
    <property type="term" value="F:citrate synthase activity"/>
    <property type="evidence" value="ECO:0007669"/>
    <property type="project" value="UniProtKB-EC"/>
</dbReference>
<dbReference type="Pfam" id="PF00285">
    <property type="entry name" value="Citrate_synt"/>
    <property type="match status" value="1"/>
</dbReference>